<comment type="caution">
    <text evidence="1">The sequence shown here is derived from an EMBL/GenBank/DDBJ whole genome shotgun (WGS) entry which is preliminary data.</text>
</comment>
<dbReference type="EMBL" id="JBJQND010000001">
    <property type="protein sequence ID" value="KAL3888803.1"/>
    <property type="molecule type" value="Genomic_DNA"/>
</dbReference>
<sequence length="95" mass="10739">MQHGTCLKQNLSQLGGVIDNEDSPASEKTFRSYFDTRLYPLLKEHVIDPVKKGKNKSRWTINNSESANHILKSETKMETRGITKDCKTASSVIDQ</sequence>
<reference evidence="1 2" key="1">
    <citation type="submission" date="2024-11" db="EMBL/GenBank/DDBJ databases">
        <title>Chromosome-level genome assembly of the freshwater bivalve Anodonta woodiana.</title>
        <authorList>
            <person name="Chen X."/>
        </authorList>
    </citation>
    <scope>NUCLEOTIDE SEQUENCE [LARGE SCALE GENOMIC DNA]</scope>
    <source>
        <strain evidence="1">MN2024</strain>
        <tissue evidence="1">Gills</tissue>
    </source>
</reference>
<proteinExistence type="predicted"/>
<evidence type="ECO:0000313" key="1">
    <source>
        <dbReference type="EMBL" id="KAL3888803.1"/>
    </source>
</evidence>
<organism evidence="1 2">
    <name type="scientific">Sinanodonta woodiana</name>
    <name type="common">Chinese pond mussel</name>
    <name type="synonym">Anodonta woodiana</name>
    <dbReference type="NCBI Taxonomy" id="1069815"/>
    <lineage>
        <taxon>Eukaryota</taxon>
        <taxon>Metazoa</taxon>
        <taxon>Spiralia</taxon>
        <taxon>Lophotrochozoa</taxon>
        <taxon>Mollusca</taxon>
        <taxon>Bivalvia</taxon>
        <taxon>Autobranchia</taxon>
        <taxon>Heteroconchia</taxon>
        <taxon>Palaeoheterodonta</taxon>
        <taxon>Unionida</taxon>
        <taxon>Unionoidea</taxon>
        <taxon>Unionidae</taxon>
        <taxon>Unioninae</taxon>
        <taxon>Sinanodonta</taxon>
    </lineage>
</organism>
<name>A0ABD3XUW8_SINWO</name>
<dbReference type="AlphaFoldDB" id="A0ABD3XUW8"/>
<evidence type="ECO:0000313" key="2">
    <source>
        <dbReference type="Proteomes" id="UP001634394"/>
    </source>
</evidence>
<dbReference type="Proteomes" id="UP001634394">
    <property type="component" value="Unassembled WGS sequence"/>
</dbReference>
<protein>
    <submittedName>
        <fullName evidence="1">Uncharacterized protein</fullName>
    </submittedName>
</protein>
<accession>A0ABD3XUW8</accession>
<keyword evidence="2" id="KW-1185">Reference proteome</keyword>
<gene>
    <name evidence="1" type="ORF">ACJMK2_001163</name>
</gene>